<dbReference type="InterPro" id="IPR041664">
    <property type="entry name" value="AAA_16"/>
</dbReference>
<keyword evidence="2" id="KW-0808">Transferase</keyword>
<proteinExistence type="predicted"/>
<dbReference type="Pfam" id="PF13191">
    <property type="entry name" value="AAA_16"/>
    <property type="match status" value="1"/>
</dbReference>
<gene>
    <name evidence="2" type="ORF">COO91_04584</name>
</gene>
<dbReference type="GO" id="GO:0004674">
    <property type="term" value="F:protein serine/threonine kinase activity"/>
    <property type="evidence" value="ECO:0007669"/>
    <property type="project" value="UniProtKB-KW"/>
</dbReference>
<feature type="domain" description="Orc1-like AAA ATPase" evidence="1">
    <location>
        <begin position="30"/>
        <end position="104"/>
    </location>
</feature>
<keyword evidence="2" id="KW-0418">Kinase</keyword>
<dbReference type="EMBL" id="CP024785">
    <property type="protein sequence ID" value="AUB38614.1"/>
    <property type="molecule type" value="Genomic_DNA"/>
</dbReference>
<reference evidence="2 3" key="1">
    <citation type="submission" date="2017-11" db="EMBL/GenBank/DDBJ databases">
        <title>Complete genome of a free-living desiccation-tolerant cyanobacterium and its photosynthetic adaptation to extreme terrestrial habitat.</title>
        <authorList>
            <person name="Shang J."/>
        </authorList>
    </citation>
    <scope>NUCLEOTIDE SEQUENCE [LARGE SCALE GENOMIC DNA]</scope>
    <source>
        <strain evidence="2 3">CCNUN1</strain>
    </source>
</reference>
<sequence length="144" mass="16452">MLLIEGERQAFFLIILRSKIDHAVPLRKIGIGKTAVVNEIHKPIVCQRSYFIKGKFDQFQGDIPLAGLVQVFRDLIEQMLSQPDAQIQQWKIRLLDLLQKSLNPTPKPSPLFGRGSFNLCKRSIVDKYKGRLTCGSKQSDIYKI</sequence>
<organism evidence="2 3">
    <name type="scientific">Nostoc flagelliforme CCNUN1</name>
    <dbReference type="NCBI Taxonomy" id="2038116"/>
    <lineage>
        <taxon>Bacteria</taxon>
        <taxon>Bacillati</taxon>
        <taxon>Cyanobacteriota</taxon>
        <taxon>Cyanophyceae</taxon>
        <taxon>Nostocales</taxon>
        <taxon>Nostocaceae</taxon>
        <taxon>Nostoc</taxon>
    </lineage>
</organism>
<accession>A0A2K8ST12</accession>
<evidence type="ECO:0000259" key="1">
    <source>
        <dbReference type="Pfam" id="PF13191"/>
    </source>
</evidence>
<dbReference type="KEGG" id="nfl:COO91_04584"/>
<keyword evidence="2" id="KW-0723">Serine/threonine-protein kinase</keyword>
<protein>
    <submittedName>
        <fullName evidence="2">Serine/threonine protein kinase</fullName>
    </submittedName>
</protein>
<evidence type="ECO:0000313" key="2">
    <source>
        <dbReference type="EMBL" id="AUB38614.1"/>
    </source>
</evidence>
<name>A0A2K8ST12_9NOSO</name>
<dbReference type="OrthoDB" id="573511at2"/>
<keyword evidence="3" id="KW-1185">Reference proteome</keyword>
<dbReference type="AlphaFoldDB" id="A0A2K8ST12"/>
<dbReference type="Proteomes" id="UP000232003">
    <property type="component" value="Chromosome"/>
</dbReference>
<evidence type="ECO:0000313" key="3">
    <source>
        <dbReference type="Proteomes" id="UP000232003"/>
    </source>
</evidence>